<reference evidence="3" key="2">
    <citation type="submission" date="2021-10" db="EMBL/GenBank/DDBJ databases">
        <title>Phylogenomics reveals ancestral predisposition of the termite-cultivated fungus Termitomyces towards a domesticated lifestyle.</title>
        <authorList>
            <person name="Auxier B."/>
            <person name="Grum-Grzhimaylo A."/>
            <person name="Cardenas M.E."/>
            <person name="Lodge J.D."/>
            <person name="Laessoe T."/>
            <person name="Pedersen O."/>
            <person name="Smith M.E."/>
            <person name="Kuyper T.W."/>
            <person name="Franco-Molano E.A."/>
            <person name="Baroni T.J."/>
            <person name="Aanen D.K."/>
        </authorList>
    </citation>
    <scope>NUCLEOTIDE SEQUENCE</scope>
    <source>
        <strain evidence="3">AP01</strain>
        <tissue evidence="3">Mycelium</tissue>
    </source>
</reference>
<dbReference type="InterPro" id="IPR001753">
    <property type="entry name" value="Enoyl-CoA_hydra/iso"/>
</dbReference>
<evidence type="ECO:0000256" key="2">
    <source>
        <dbReference type="RuleBase" id="RU003707"/>
    </source>
</evidence>
<dbReference type="AlphaFoldDB" id="A0A9P7GA56"/>
<evidence type="ECO:0000313" key="4">
    <source>
        <dbReference type="Proteomes" id="UP000775547"/>
    </source>
</evidence>
<proteinExistence type="inferred from homology"/>
<dbReference type="GO" id="GO:0006635">
    <property type="term" value="P:fatty acid beta-oxidation"/>
    <property type="evidence" value="ECO:0007669"/>
    <property type="project" value="TreeGrafter"/>
</dbReference>
<dbReference type="PANTHER" id="PTHR11941">
    <property type="entry name" value="ENOYL-COA HYDRATASE-RELATED"/>
    <property type="match status" value="1"/>
</dbReference>
<dbReference type="GO" id="GO:0003824">
    <property type="term" value="F:catalytic activity"/>
    <property type="evidence" value="ECO:0007669"/>
    <property type="project" value="InterPro"/>
</dbReference>
<dbReference type="CDD" id="cd06558">
    <property type="entry name" value="crotonase-like"/>
    <property type="match status" value="1"/>
</dbReference>
<dbReference type="InterPro" id="IPR029045">
    <property type="entry name" value="ClpP/crotonase-like_dom_sf"/>
</dbReference>
<comment type="similarity">
    <text evidence="1 2">Belongs to the enoyl-CoA hydratase/isomerase family.</text>
</comment>
<name>A0A9P7GA56_9AGAR</name>
<evidence type="ECO:0000313" key="3">
    <source>
        <dbReference type="EMBL" id="KAG5644973.1"/>
    </source>
</evidence>
<dbReference type="PANTHER" id="PTHR11941:SF54">
    <property type="entry name" value="ENOYL-COA HYDRATASE, MITOCHONDRIAL"/>
    <property type="match status" value="1"/>
</dbReference>
<dbReference type="Gene3D" id="3.90.226.10">
    <property type="entry name" value="2-enoyl-CoA Hydratase, Chain A, domain 1"/>
    <property type="match status" value="2"/>
</dbReference>
<keyword evidence="4" id="KW-1185">Reference proteome</keyword>
<accession>A0A9P7GA56</accession>
<dbReference type="SUPFAM" id="SSF52096">
    <property type="entry name" value="ClpP/crotonase"/>
    <property type="match status" value="1"/>
</dbReference>
<dbReference type="OrthoDB" id="2139957at2759"/>
<reference evidence="3" key="1">
    <citation type="submission" date="2020-07" db="EMBL/GenBank/DDBJ databases">
        <authorList>
            <person name="Nieuwenhuis M."/>
            <person name="Van De Peppel L.J.J."/>
        </authorList>
    </citation>
    <scope>NUCLEOTIDE SEQUENCE</scope>
    <source>
        <strain evidence="3">AP01</strain>
        <tissue evidence="3">Mycelium</tissue>
    </source>
</reference>
<evidence type="ECO:0000256" key="1">
    <source>
        <dbReference type="ARBA" id="ARBA00005254"/>
    </source>
</evidence>
<dbReference type="PROSITE" id="PS00166">
    <property type="entry name" value="ENOYL_COA_HYDRATASE"/>
    <property type="match status" value="1"/>
</dbReference>
<gene>
    <name evidence="3" type="ORF">DXG03_007345</name>
</gene>
<sequence>MLTPNVWCRWNDDQQQDKTDEQERIAADVHGFGSLSRRQSTKPIIAAVSGGAYGGGMEILLNCDIVVVAEGSKFALPEIVPPAKVLPTALAVAQEIVANSPDAVQATKEGLLLSQQLNFHETLLANIASRASTRVYKGQNIKVGVRSMK</sequence>
<dbReference type="InterPro" id="IPR018376">
    <property type="entry name" value="Enoyl-CoA_hyd/isom_CS"/>
</dbReference>
<protein>
    <submittedName>
        <fullName evidence="3">Uncharacterized protein</fullName>
    </submittedName>
</protein>
<dbReference type="Proteomes" id="UP000775547">
    <property type="component" value="Unassembled WGS sequence"/>
</dbReference>
<organism evidence="3 4">
    <name type="scientific">Asterophora parasitica</name>
    <dbReference type="NCBI Taxonomy" id="117018"/>
    <lineage>
        <taxon>Eukaryota</taxon>
        <taxon>Fungi</taxon>
        <taxon>Dikarya</taxon>
        <taxon>Basidiomycota</taxon>
        <taxon>Agaricomycotina</taxon>
        <taxon>Agaricomycetes</taxon>
        <taxon>Agaricomycetidae</taxon>
        <taxon>Agaricales</taxon>
        <taxon>Tricholomatineae</taxon>
        <taxon>Lyophyllaceae</taxon>
        <taxon>Asterophora</taxon>
    </lineage>
</organism>
<dbReference type="EMBL" id="JABCKV010000053">
    <property type="protein sequence ID" value="KAG5644973.1"/>
    <property type="molecule type" value="Genomic_DNA"/>
</dbReference>
<dbReference type="Pfam" id="PF00378">
    <property type="entry name" value="ECH_1"/>
    <property type="match status" value="1"/>
</dbReference>
<comment type="caution">
    <text evidence="3">The sequence shown here is derived from an EMBL/GenBank/DDBJ whole genome shotgun (WGS) entry which is preliminary data.</text>
</comment>